<evidence type="ECO:0000313" key="8">
    <source>
        <dbReference type="EMBL" id="EGB08337.1"/>
    </source>
</evidence>
<gene>
    <name evidence="8" type="ORF">AURANDRAFT_15676</name>
</gene>
<dbReference type="SUPFAM" id="SSF69000">
    <property type="entry name" value="FAD-dependent thiol oxidase"/>
    <property type="match status" value="1"/>
</dbReference>
<dbReference type="InterPro" id="IPR017905">
    <property type="entry name" value="ERV/ALR_sulphydryl_oxidase"/>
</dbReference>
<dbReference type="InterPro" id="IPR039799">
    <property type="entry name" value="ALR/ERV"/>
</dbReference>
<proteinExistence type="predicted"/>
<feature type="domain" description="ERV/ALR sulfhydryl oxidase" evidence="7">
    <location>
        <begin position="1"/>
        <end position="103"/>
    </location>
</feature>
<dbReference type="KEGG" id="aaf:AURANDRAFT_15676"/>
<keyword evidence="9" id="KW-1185">Reference proteome</keyword>
<evidence type="ECO:0000259" key="7">
    <source>
        <dbReference type="PROSITE" id="PS51324"/>
    </source>
</evidence>
<name>F0Y9H9_AURAN</name>
<dbReference type="EMBL" id="GL833128">
    <property type="protein sequence ID" value="EGB08337.1"/>
    <property type="molecule type" value="Genomic_DNA"/>
</dbReference>
<dbReference type="GO" id="GO:0005739">
    <property type="term" value="C:mitochondrion"/>
    <property type="evidence" value="ECO:0007669"/>
    <property type="project" value="TreeGrafter"/>
</dbReference>
<comment type="cofactor">
    <cofactor evidence="1 6">
        <name>FAD</name>
        <dbReference type="ChEBI" id="CHEBI:57692"/>
    </cofactor>
</comment>
<dbReference type="GeneID" id="20218533"/>
<feature type="non-terminal residue" evidence="8">
    <location>
        <position position="106"/>
    </location>
</feature>
<dbReference type="PANTHER" id="PTHR12645:SF0">
    <property type="entry name" value="FAD-LINKED SULFHYDRYL OXIDASE ALR"/>
    <property type="match status" value="1"/>
</dbReference>
<accession>F0Y9H9</accession>
<organism evidence="9">
    <name type="scientific">Aureococcus anophagefferens</name>
    <name type="common">Harmful bloom alga</name>
    <dbReference type="NCBI Taxonomy" id="44056"/>
    <lineage>
        <taxon>Eukaryota</taxon>
        <taxon>Sar</taxon>
        <taxon>Stramenopiles</taxon>
        <taxon>Ochrophyta</taxon>
        <taxon>Pelagophyceae</taxon>
        <taxon>Pelagomonadales</taxon>
        <taxon>Pelagomonadaceae</taxon>
        <taxon>Aureococcus</taxon>
    </lineage>
</organism>
<keyword evidence="5" id="KW-1015">Disulfide bond</keyword>
<evidence type="ECO:0000256" key="5">
    <source>
        <dbReference type="ARBA" id="ARBA00023157"/>
    </source>
</evidence>
<protein>
    <recommendedName>
        <fullName evidence="6">Sulfhydryl oxidase</fullName>
        <ecNumber evidence="6">1.8.3.2</ecNumber>
    </recommendedName>
</protein>
<keyword evidence="2 6" id="KW-0285">Flavoprotein</keyword>
<dbReference type="GO" id="GO:0016971">
    <property type="term" value="F:flavin-dependent sulfhydryl oxidase activity"/>
    <property type="evidence" value="ECO:0007669"/>
    <property type="project" value="InterPro"/>
</dbReference>
<dbReference type="FunCoup" id="F0Y9H9">
    <property type="interactions" value="15"/>
</dbReference>
<dbReference type="EC" id="1.8.3.2" evidence="6"/>
<keyword evidence="4 6" id="KW-0560">Oxidoreductase</keyword>
<evidence type="ECO:0000256" key="1">
    <source>
        <dbReference type="ARBA" id="ARBA00001974"/>
    </source>
</evidence>
<dbReference type="Gene3D" id="1.20.120.310">
    <property type="entry name" value="ERV/ALR sulfhydryl oxidase domain"/>
    <property type="match status" value="1"/>
</dbReference>
<dbReference type="RefSeq" id="XP_009037059.1">
    <property type="nucleotide sequence ID" value="XM_009038811.1"/>
</dbReference>
<feature type="non-terminal residue" evidence="8">
    <location>
        <position position="1"/>
    </location>
</feature>
<dbReference type="OMA" id="FALWMCQ"/>
<comment type="catalytic activity">
    <reaction evidence="6">
        <text>2 R'C(R)SH + O2 = R'C(R)S-S(R)CR' + H2O2</text>
        <dbReference type="Rhea" id="RHEA:17357"/>
        <dbReference type="ChEBI" id="CHEBI:15379"/>
        <dbReference type="ChEBI" id="CHEBI:16240"/>
        <dbReference type="ChEBI" id="CHEBI:16520"/>
        <dbReference type="ChEBI" id="CHEBI:17412"/>
        <dbReference type="EC" id="1.8.3.2"/>
    </reaction>
</comment>
<dbReference type="PROSITE" id="PS51324">
    <property type="entry name" value="ERV_ALR"/>
    <property type="match status" value="1"/>
</dbReference>
<dbReference type="Proteomes" id="UP000002729">
    <property type="component" value="Unassembled WGS sequence"/>
</dbReference>
<dbReference type="eggNOG" id="KOG3355">
    <property type="taxonomic scope" value="Eukaryota"/>
</dbReference>
<dbReference type="InterPro" id="IPR036774">
    <property type="entry name" value="ERV/ALR_sulphydryl_oxid_sf"/>
</dbReference>
<dbReference type="GO" id="GO:0050660">
    <property type="term" value="F:flavin adenine dinucleotide binding"/>
    <property type="evidence" value="ECO:0007669"/>
    <property type="project" value="TreeGrafter"/>
</dbReference>
<dbReference type="InParanoid" id="F0Y9H9"/>
<dbReference type="OrthoDB" id="17199at2759"/>
<keyword evidence="3 6" id="KW-0274">FAD</keyword>
<evidence type="ECO:0000256" key="2">
    <source>
        <dbReference type="ARBA" id="ARBA00022630"/>
    </source>
</evidence>
<dbReference type="PANTHER" id="PTHR12645">
    <property type="entry name" value="ALR/ERV"/>
    <property type="match status" value="1"/>
</dbReference>
<evidence type="ECO:0000256" key="6">
    <source>
        <dbReference type="RuleBase" id="RU371123"/>
    </source>
</evidence>
<evidence type="ECO:0000256" key="4">
    <source>
        <dbReference type="ARBA" id="ARBA00023002"/>
    </source>
</evidence>
<evidence type="ECO:0000256" key="3">
    <source>
        <dbReference type="ARBA" id="ARBA00022827"/>
    </source>
</evidence>
<dbReference type="AlphaFoldDB" id="F0Y9H9"/>
<evidence type="ECO:0000313" key="9">
    <source>
        <dbReference type="Proteomes" id="UP000002729"/>
    </source>
</evidence>
<reference evidence="8 9" key="1">
    <citation type="journal article" date="2011" name="Proc. Natl. Acad. Sci. U.S.A.">
        <title>Niche of harmful alga Aureococcus anophagefferens revealed through ecogenomics.</title>
        <authorList>
            <person name="Gobler C.J."/>
            <person name="Berry D.L."/>
            <person name="Dyhrman S.T."/>
            <person name="Wilhelm S.W."/>
            <person name="Salamov A."/>
            <person name="Lobanov A.V."/>
            <person name="Zhang Y."/>
            <person name="Collier J.L."/>
            <person name="Wurch L.L."/>
            <person name="Kustka A.B."/>
            <person name="Dill B.D."/>
            <person name="Shah M."/>
            <person name="VerBerkmoes N.C."/>
            <person name="Kuo A."/>
            <person name="Terry A."/>
            <person name="Pangilinan J."/>
            <person name="Lindquist E.A."/>
            <person name="Lucas S."/>
            <person name="Paulsen I.T."/>
            <person name="Hattenrath-Lehmann T.K."/>
            <person name="Talmage S.C."/>
            <person name="Walker E.A."/>
            <person name="Koch F."/>
            <person name="Burson A.M."/>
            <person name="Marcoval M.A."/>
            <person name="Tang Y.Z."/>
            <person name="Lecleir G.R."/>
            <person name="Coyne K.J."/>
            <person name="Berg G.M."/>
            <person name="Bertrand E.M."/>
            <person name="Saito M.A."/>
            <person name="Gladyshev V.N."/>
            <person name="Grigoriev I.V."/>
        </authorList>
    </citation>
    <scope>NUCLEOTIDE SEQUENCE [LARGE SCALE GENOMIC DNA]</scope>
    <source>
        <strain evidence="9">CCMP 1984</strain>
    </source>
</reference>
<sequence length="106" mass="11588">CPVDRAELGRSTWDLLHTTAAYYPESPTERDRAAAAGLVAGLAALYPCEHCAADFREAVEASPPDLASRALFSIWTCEQHNLVNAKLGKKTFDCALSALDERWKHG</sequence>
<dbReference type="Pfam" id="PF04777">
    <property type="entry name" value="Evr1_Alr"/>
    <property type="match status" value="1"/>
</dbReference>